<reference evidence="2" key="1">
    <citation type="journal article" date="2023" name="Commun. Biol.">
        <title>Genome analysis of Parmales, the sister group of diatoms, reveals the evolutionary specialization of diatoms from phago-mixotrophs to photoautotrophs.</title>
        <authorList>
            <person name="Ban H."/>
            <person name="Sato S."/>
            <person name="Yoshikawa S."/>
            <person name="Yamada K."/>
            <person name="Nakamura Y."/>
            <person name="Ichinomiya M."/>
            <person name="Sato N."/>
            <person name="Blanc-Mathieu R."/>
            <person name="Endo H."/>
            <person name="Kuwata A."/>
            <person name="Ogata H."/>
        </authorList>
    </citation>
    <scope>NUCLEOTIDE SEQUENCE [LARGE SCALE GENOMIC DNA]</scope>
    <source>
        <strain evidence="2">NIES 3700</strain>
    </source>
</reference>
<gene>
    <name evidence="1" type="ORF">TrLO_g8827</name>
</gene>
<comment type="caution">
    <text evidence="1">The sequence shown here is derived from an EMBL/GenBank/DDBJ whole genome shotgun (WGS) entry which is preliminary data.</text>
</comment>
<dbReference type="Proteomes" id="UP001165122">
    <property type="component" value="Unassembled WGS sequence"/>
</dbReference>
<protein>
    <submittedName>
        <fullName evidence="1">Uncharacterized protein</fullName>
    </submittedName>
</protein>
<name>A0A9W7ADX3_9STRA</name>
<dbReference type="EMBL" id="BRXW01000556">
    <property type="protein sequence ID" value="GMH65965.1"/>
    <property type="molecule type" value="Genomic_DNA"/>
</dbReference>
<dbReference type="AlphaFoldDB" id="A0A9W7ADX3"/>
<organism evidence="1 2">
    <name type="scientific">Triparma laevis f. longispina</name>
    <dbReference type="NCBI Taxonomy" id="1714387"/>
    <lineage>
        <taxon>Eukaryota</taxon>
        <taxon>Sar</taxon>
        <taxon>Stramenopiles</taxon>
        <taxon>Ochrophyta</taxon>
        <taxon>Bolidophyceae</taxon>
        <taxon>Parmales</taxon>
        <taxon>Triparmaceae</taxon>
        <taxon>Triparma</taxon>
    </lineage>
</organism>
<sequence length="90" mass="9585">MSSTPPTFCVKLWKIDFFSKKTSTSSPPSPSKGGILNLFSSGSTLTPHDFNITVTAMSTSKQETVCEGGMVASEVKEVEGDGGMMCTELR</sequence>
<evidence type="ECO:0000313" key="2">
    <source>
        <dbReference type="Proteomes" id="UP001165122"/>
    </source>
</evidence>
<accession>A0A9W7ADX3</accession>
<proteinExistence type="predicted"/>
<evidence type="ECO:0000313" key="1">
    <source>
        <dbReference type="EMBL" id="GMH65965.1"/>
    </source>
</evidence>
<keyword evidence="2" id="KW-1185">Reference proteome</keyword>